<keyword evidence="4 7" id="KW-0442">Lipid degradation</keyword>
<evidence type="ECO:0000256" key="4">
    <source>
        <dbReference type="ARBA" id="ARBA00022963"/>
    </source>
</evidence>
<keyword evidence="6" id="KW-0325">Glycoprotein</keyword>
<accession>A0A0K8RLY8</accession>
<keyword evidence="2" id="KW-0732">Signal</keyword>
<keyword evidence="5 7" id="KW-0443">Lipid metabolism</keyword>
<organism evidence="8">
    <name type="scientific">Ixodes ricinus</name>
    <name type="common">Common tick</name>
    <name type="synonym">Acarus ricinus</name>
    <dbReference type="NCBI Taxonomy" id="34613"/>
    <lineage>
        <taxon>Eukaryota</taxon>
        <taxon>Metazoa</taxon>
        <taxon>Ecdysozoa</taxon>
        <taxon>Arthropoda</taxon>
        <taxon>Chelicerata</taxon>
        <taxon>Arachnida</taxon>
        <taxon>Acari</taxon>
        <taxon>Parasitiformes</taxon>
        <taxon>Ixodida</taxon>
        <taxon>Ixodoidea</taxon>
        <taxon>Ixodidae</taxon>
        <taxon>Ixodinae</taxon>
        <taxon>Ixodes</taxon>
    </lineage>
</organism>
<dbReference type="EMBL" id="GADI01001885">
    <property type="protein sequence ID" value="JAA71923.1"/>
    <property type="molecule type" value="mRNA"/>
</dbReference>
<evidence type="ECO:0000256" key="6">
    <source>
        <dbReference type="ARBA" id="ARBA00023180"/>
    </source>
</evidence>
<comment type="function">
    <text evidence="7">Putative phospholipase.</text>
</comment>
<evidence type="ECO:0000256" key="7">
    <source>
        <dbReference type="RuleBase" id="RU364138"/>
    </source>
</evidence>
<evidence type="ECO:0000256" key="1">
    <source>
        <dbReference type="ARBA" id="ARBA00007835"/>
    </source>
</evidence>
<dbReference type="InterPro" id="IPR007000">
    <property type="entry name" value="PLipase_B-like"/>
</dbReference>
<dbReference type="GO" id="GO:0009395">
    <property type="term" value="P:phospholipid catabolic process"/>
    <property type="evidence" value="ECO:0007669"/>
    <property type="project" value="TreeGrafter"/>
</dbReference>
<evidence type="ECO:0000256" key="2">
    <source>
        <dbReference type="ARBA" id="ARBA00022729"/>
    </source>
</evidence>
<keyword evidence="3 7" id="KW-0378">Hydrolase</keyword>
<dbReference type="Pfam" id="PF04916">
    <property type="entry name" value="Phospholip_B"/>
    <property type="match status" value="1"/>
</dbReference>
<sequence length="132" mass="15034">MASLWNSETTTALRSTGLEAWLLRGLLQTVPSGCPSLGGLNSGTYNNQWMVLDYKLFTPRKAIGKNVLWILEQMPNLIKSEDLSEYLQKQSYWASYNVPFFPAIFNISGQPDMVKEYGNYYSHDISPRAQIF</sequence>
<protein>
    <recommendedName>
        <fullName evidence="7">Phospholipase B-like</fullName>
        <ecNumber evidence="7">3.1.1.-</ecNumber>
    </recommendedName>
</protein>
<reference evidence="8" key="1">
    <citation type="submission" date="2012-12" db="EMBL/GenBank/DDBJ databases">
        <title>Identification and characterization of a phenylalanine ammonia-lyase gene family in Isatis indigotica Fort.</title>
        <authorList>
            <person name="Liu Q."/>
            <person name="Chen J."/>
            <person name="Zhou X."/>
            <person name="Di P."/>
            <person name="Xiao Y."/>
            <person name="Xuan H."/>
            <person name="Zhang L."/>
            <person name="Chen W."/>
        </authorList>
    </citation>
    <scope>NUCLEOTIDE SEQUENCE</scope>
    <source>
        <tissue evidence="8">Salivary gland</tissue>
    </source>
</reference>
<dbReference type="PANTHER" id="PTHR12370">
    <property type="entry name" value="PHOSPHOLIPASE B-RELATED"/>
    <property type="match status" value="1"/>
</dbReference>
<proteinExistence type="evidence at transcript level"/>
<evidence type="ECO:0000313" key="8">
    <source>
        <dbReference type="EMBL" id="JAA71923.1"/>
    </source>
</evidence>
<name>A0A0K8RLY8_IXORI</name>
<dbReference type="PANTHER" id="PTHR12370:SF3">
    <property type="entry name" value="PHOSPHOLIPASE B-LIKE 2-RELATED"/>
    <property type="match status" value="1"/>
</dbReference>
<dbReference type="GO" id="GO:0005576">
    <property type="term" value="C:extracellular region"/>
    <property type="evidence" value="ECO:0007669"/>
    <property type="project" value="TreeGrafter"/>
</dbReference>
<dbReference type="AlphaFoldDB" id="A0A0K8RLY8"/>
<evidence type="ECO:0000256" key="5">
    <source>
        <dbReference type="ARBA" id="ARBA00023098"/>
    </source>
</evidence>
<evidence type="ECO:0000256" key="3">
    <source>
        <dbReference type="ARBA" id="ARBA00022801"/>
    </source>
</evidence>
<dbReference type="Gene3D" id="3.60.60.30">
    <property type="match status" value="1"/>
</dbReference>
<dbReference type="GO" id="GO:0004620">
    <property type="term" value="F:phospholipase activity"/>
    <property type="evidence" value="ECO:0007669"/>
    <property type="project" value="InterPro"/>
</dbReference>
<dbReference type="EC" id="3.1.1.-" evidence="7"/>
<comment type="similarity">
    <text evidence="1 7">Belongs to the phospholipase B-like family.</text>
</comment>